<dbReference type="InterPro" id="IPR009000">
    <property type="entry name" value="Transl_B-barrel_sf"/>
</dbReference>
<dbReference type="PROSITE" id="PS51722">
    <property type="entry name" value="G_TR_2"/>
    <property type="match status" value="1"/>
</dbReference>
<evidence type="ECO:0000256" key="1">
    <source>
        <dbReference type="ARBA" id="ARBA00004496"/>
    </source>
</evidence>
<dbReference type="InterPro" id="IPR005225">
    <property type="entry name" value="Small_GTP-bd"/>
</dbReference>
<keyword evidence="4" id="KW-0547">Nucleotide-binding</keyword>
<dbReference type="PRINTS" id="PR00315">
    <property type="entry name" value="ELONGATNFCT"/>
</dbReference>
<evidence type="ECO:0000313" key="9">
    <source>
        <dbReference type="EMBL" id="PNR30341.1"/>
    </source>
</evidence>
<protein>
    <recommendedName>
        <fullName evidence="8">Tr-type G domain-containing protein</fullName>
    </recommendedName>
</protein>
<evidence type="ECO:0000259" key="8">
    <source>
        <dbReference type="PROSITE" id="PS51722"/>
    </source>
</evidence>
<dbReference type="NCBIfam" id="TIGR00503">
    <property type="entry name" value="prfC"/>
    <property type="match status" value="1"/>
</dbReference>
<evidence type="ECO:0000313" key="11">
    <source>
        <dbReference type="Proteomes" id="UP000006727"/>
    </source>
</evidence>
<dbReference type="GO" id="GO:0006415">
    <property type="term" value="P:translational termination"/>
    <property type="evidence" value="ECO:0000318"/>
    <property type="project" value="GO_Central"/>
</dbReference>
<dbReference type="EnsemblPlants" id="Pp3c22_3310V3.2">
    <property type="protein sequence ID" value="Pp3c22_3310V3.2"/>
    <property type="gene ID" value="Pp3c22_3310"/>
</dbReference>
<dbReference type="EMBL" id="ABEU02000022">
    <property type="protein sequence ID" value="PNR30341.1"/>
    <property type="molecule type" value="Genomic_DNA"/>
</dbReference>
<reference evidence="10" key="3">
    <citation type="submission" date="2020-12" db="UniProtKB">
        <authorList>
            <consortium name="EnsemblPlants"/>
        </authorList>
    </citation>
    <scope>IDENTIFICATION</scope>
</reference>
<dbReference type="HAMAP" id="MF_00072">
    <property type="entry name" value="Rel_fac_3"/>
    <property type="match status" value="1"/>
</dbReference>
<evidence type="ECO:0000256" key="7">
    <source>
        <dbReference type="SAM" id="MobiDB-lite"/>
    </source>
</evidence>
<dbReference type="FunFam" id="3.30.70.3280:FF:000001">
    <property type="entry name" value="Peptide chain release factor 3"/>
    <property type="match status" value="1"/>
</dbReference>
<dbReference type="GO" id="GO:0005829">
    <property type="term" value="C:cytosol"/>
    <property type="evidence" value="ECO:0000318"/>
    <property type="project" value="GO_Central"/>
</dbReference>
<dbReference type="InterPro" id="IPR053905">
    <property type="entry name" value="EF-G-like_DII"/>
</dbReference>
<feature type="domain" description="Tr-type G" evidence="8">
    <location>
        <begin position="170"/>
        <end position="440"/>
    </location>
</feature>
<dbReference type="InterPro" id="IPR032090">
    <property type="entry name" value="RF3_C"/>
</dbReference>
<dbReference type="InterPro" id="IPR027417">
    <property type="entry name" value="P-loop_NTPase"/>
</dbReference>
<dbReference type="InterPro" id="IPR004548">
    <property type="entry name" value="PrfC"/>
</dbReference>
<proteinExistence type="inferred from homology"/>
<dbReference type="PANTHER" id="PTHR43556">
    <property type="entry name" value="PEPTIDE CHAIN RELEASE FACTOR RF3"/>
    <property type="match status" value="1"/>
</dbReference>
<dbReference type="SUPFAM" id="SSF50447">
    <property type="entry name" value="Translation proteins"/>
    <property type="match status" value="1"/>
</dbReference>
<dbReference type="OrthoDB" id="364892at2759"/>
<dbReference type="AlphaFoldDB" id="A0A2K1IM39"/>
<dbReference type="STRING" id="3218.A0A2K1IM39"/>
<feature type="region of interest" description="Disordered" evidence="7">
    <location>
        <begin position="132"/>
        <end position="161"/>
    </location>
</feature>
<dbReference type="GO" id="GO:0016150">
    <property type="term" value="F:translation release factor activity, codon nonspecific"/>
    <property type="evidence" value="ECO:0000318"/>
    <property type="project" value="GO_Central"/>
</dbReference>
<dbReference type="GO" id="GO:0003924">
    <property type="term" value="F:GTPase activity"/>
    <property type="evidence" value="ECO:0007669"/>
    <property type="project" value="InterPro"/>
</dbReference>
<keyword evidence="3" id="KW-0963">Cytoplasm</keyword>
<keyword evidence="6" id="KW-0342">GTP-binding</keyword>
<dbReference type="Gene3D" id="3.30.70.3280">
    <property type="entry name" value="Peptide chain release factor 3, domain III"/>
    <property type="match status" value="1"/>
</dbReference>
<organism evidence="9">
    <name type="scientific">Physcomitrium patens</name>
    <name type="common">Spreading-leaved earth moss</name>
    <name type="synonym">Physcomitrella patens</name>
    <dbReference type="NCBI Taxonomy" id="3218"/>
    <lineage>
        <taxon>Eukaryota</taxon>
        <taxon>Viridiplantae</taxon>
        <taxon>Streptophyta</taxon>
        <taxon>Embryophyta</taxon>
        <taxon>Bryophyta</taxon>
        <taxon>Bryophytina</taxon>
        <taxon>Bryopsida</taxon>
        <taxon>Funariidae</taxon>
        <taxon>Funariales</taxon>
        <taxon>Funariaceae</taxon>
        <taxon>Physcomitrium</taxon>
    </lineage>
</organism>
<dbReference type="InterPro" id="IPR035647">
    <property type="entry name" value="EFG_III/V"/>
</dbReference>
<keyword evidence="11" id="KW-1185">Reference proteome</keyword>
<dbReference type="PaxDb" id="3218-PP1S266_52V6.1"/>
<gene>
    <name evidence="10" type="primary">LOC112275247</name>
    <name evidence="9" type="ORF">PHYPA_026657</name>
</gene>
<evidence type="ECO:0000256" key="2">
    <source>
        <dbReference type="ARBA" id="ARBA00009978"/>
    </source>
</evidence>
<reference evidence="9 11" key="2">
    <citation type="journal article" date="2018" name="Plant J.">
        <title>The Physcomitrella patens chromosome-scale assembly reveals moss genome structure and evolution.</title>
        <authorList>
            <person name="Lang D."/>
            <person name="Ullrich K.K."/>
            <person name="Murat F."/>
            <person name="Fuchs J."/>
            <person name="Jenkins J."/>
            <person name="Haas F.B."/>
            <person name="Piednoel M."/>
            <person name="Gundlach H."/>
            <person name="Van Bel M."/>
            <person name="Meyberg R."/>
            <person name="Vives C."/>
            <person name="Morata J."/>
            <person name="Symeonidi A."/>
            <person name="Hiss M."/>
            <person name="Muchero W."/>
            <person name="Kamisugi Y."/>
            <person name="Saleh O."/>
            <person name="Blanc G."/>
            <person name="Decker E.L."/>
            <person name="van Gessel N."/>
            <person name="Grimwood J."/>
            <person name="Hayes R.D."/>
            <person name="Graham S.W."/>
            <person name="Gunter L.E."/>
            <person name="McDaniel S.F."/>
            <person name="Hoernstein S.N.W."/>
            <person name="Larsson A."/>
            <person name="Li F.W."/>
            <person name="Perroud P.F."/>
            <person name="Phillips J."/>
            <person name="Ranjan P."/>
            <person name="Rokshar D.S."/>
            <person name="Rothfels C.J."/>
            <person name="Schneider L."/>
            <person name="Shu S."/>
            <person name="Stevenson D.W."/>
            <person name="Thummler F."/>
            <person name="Tillich M."/>
            <person name="Villarreal Aguilar J.C."/>
            <person name="Widiez T."/>
            <person name="Wong G.K."/>
            <person name="Wymore A."/>
            <person name="Zhang Y."/>
            <person name="Zimmer A.D."/>
            <person name="Quatrano R.S."/>
            <person name="Mayer K.F.X."/>
            <person name="Goodstein D."/>
            <person name="Casacuberta J.M."/>
            <person name="Vandepoele K."/>
            <person name="Reski R."/>
            <person name="Cuming A.C."/>
            <person name="Tuskan G.A."/>
            <person name="Maumus F."/>
            <person name="Salse J."/>
            <person name="Schmutz J."/>
            <person name="Rensing S.A."/>
        </authorList>
    </citation>
    <scope>NUCLEOTIDE SEQUENCE [LARGE SCALE GENOMIC DNA]</scope>
    <source>
        <strain evidence="10 11">cv. Gransden 2004</strain>
    </source>
</reference>
<evidence type="ECO:0000256" key="4">
    <source>
        <dbReference type="ARBA" id="ARBA00022741"/>
    </source>
</evidence>
<dbReference type="Gene3D" id="2.40.30.10">
    <property type="entry name" value="Translation factors"/>
    <property type="match status" value="1"/>
</dbReference>
<dbReference type="GeneID" id="112275247"/>
<evidence type="ECO:0000256" key="6">
    <source>
        <dbReference type="ARBA" id="ARBA00023134"/>
    </source>
</evidence>
<dbReference type="Proteomes" id="UP000006727">
    <property type="component" value="Chromosome 22"/>
</dbReference>
<dbReference type="OMA" id="GFVFKIH"/>
<evidence type="ECO:0000256" key="5">
    <source>
        <dbReference type="ARBA" id="ARBA00022917"/>
    </source>
</evidence>
<dbReference type="SUPFAM" id="SSF52540">
    <property type="entry name" value="P-loop containing nucleoside triphosphate hydrolases"/>
    <property type="match status" value="1"/>
</dbReference>
<evidence type="ECO:0000313" key="10">
    <source>
        <dbReference type="EnsemblPlants" id="Pp3c22_3310V3.1"/>
    </source>
</evidence>
<dbReference type="InterPro" id="IPR000795">
    <property type="entry name" value="T_Tr_GTP-bd_dom"/>
</dbReference>
<dbReference type="PROSITE" id="PS00301">
    <property type="entry name" value="G_TR_1"/>
    <property type="match status" value="1"/>
</dbReference>
<dbReference type="Gramene" id="Pp3c22_3310V3.1">
    <property type="protein sequence ID" value="Pp3c22_3310V3.1"/>
    <property type="gene ID" value="Pp3c22_3310"/>
</dbReference>
<dbReference type="FunFam" id="3.40.50.300:FF:000542">
    <property type="entry name" value="Peptide chain release factor 3"/>
    <property type="match status" value="1"/>
</dbReference>
<dbReference type="PANTHER" id="PTHR43556:SF2">
    <property type="entry name" value="PEPTIDE CHAIN RELEASE FACTOR RF3"/>
    <property type="match status" value="1"/>
</dbReference>
<dbReference type="NCBIfam" id="TIGR00231">
    <property type="entry name" value="small_GTP"/>
    <property type="match status" value="1"/>
</dbReference>
<dbReference type="SUPFAM" id="SSF54980">
    <property type="entry name" value="EF-G C-terminal domain-like"/>
    <property type="match status" value="1"/>
</dbReference>
<dbReference type="EnsemblPlants" id="Pp3c22_3310V3.1">
    <property type="protein sequence ID" value="Pp3c22_3310V3.1"/>
    <property type="gene ID" value="Pp3c22_3310"/>
</dbReference>
<sequence>MAVFSVASFSCVPSTSLSRALQPPKASELRTLSLDANVYAQAFRVQRRQTSAVVTATAGQPHQQAIDSEHSQNRARVSGKAKALAEPSVLADLADEPVTLQESSLSDEETAEIQSISGELELQNDTPRLEGIELGDEDSVRADVNDEDSCEGADNNDGGISPAALAKEVARRRNFAIISHPDAGKTTLTEKLLLYGGAIHEAGAVKARRSARHATSDWMELEKQRGISITSTALVFENRGFQITLLDTPGHQDFGEDTYRTLAAADNAVMLVDAGKGLEPQTRKLFEVCRMRKLPIFTFINKMDRPALEPLELMDQIEKEFNLPTYPVNWPIGSGDRFVGVYYRPRNEVHLFEKGIKHGSRGASVRVLPWGDPALQEIIATDLFEQLQEEIELLEELTPPLDMAKIHSGDISPVYFGSAMNNFGVELFLESFLEYSIQPGSHVSDIGEVGPDYPNFTGFVFKLQANMDAKHRDKVAFLRVCSGQFLKGMKVQIARNGKTLALTRPQKMFAQDRTTMEAAYAGDVVGLNNPNAFCIGDTIYTGPKRMFPGIPSFSPELFCYMRNPNPSKYKQFVKGLNELLGEGAVQVLYSVDSGRTDPILAAVGQLQFEVVQYRMLSEYGVETQLEPLSFSVARWVTGGWPALEKVGRIFNCSTVKDQWGRPVLLFRNEWNVSQLLGDHPEIGELAPYALPPQEIVSKR</sequence>
<keyword evidence="5" id="KW-0648">Protein biosynthesis</keyword>
<dbReference type="InterPro" id="IPR031157">
    <property type="entry name" value="G_TR_CS"/>
</dbReference>
<dbReference type="Pfam" id="PF22042">
    <property type="entry name" value="EF-G_D2"/>
    <property type="match status" value="1"/>
</dbReference>
<dbReference type="Gene3D" id="3.40.50.300">
    <property type="entry name" value="P-loop containing nucleotide triphosphate hydrolases"/>
    <property type="match status" value="1"/>
</dbReference>
<dbReference type="Pfam" id="PF00009">
    <property type="entry name" value="GTP_EFTU"/>
    <property type="match status" value="1"/>
</dbReference>
<name>A0A2K1IM39_PHYPA</name>
<comment type="subcellular location">
    <subcellularLocation>
        <location evidence="1">Cytoplasm</location>
    </subcellularLocation>
</comment>
<dbReference type="RefSeq" id="XP_024361224.1">
    <property type="nucleotide sequence ID" value="XM_024505456.2"/>
</dbReference>
<comment type="similarity">
    <text evidence="2">Belongs to the TRAFAC class translation factor GTPase superfamily. Classic translation factor GTPase family. PrfC subfamily.</text>
</comment>
<dbReference type="NCBIfam" id="NF001964">
    <property type="entry name" value="PRK00741.1"/>
    <property type="match status" value="1"/>
</dbReference>
<dbReference type="InterPro" id="IPR038467">
    <property type="entry name" value="RF3_dom_3_sf"/>
</dbReference>
<dbReference type="KEGG" id="ppp:112275247"/>
<reference evidence="9 11" key="1">
    <citation type="journal article" date="2008" name="Science">
        <title>The Physcomitrella genome reveals evolutionary insights into the conquest of land by plants.</title>
        <authorList>
            <person name="Rensing S."/>
            <person name="Lang D."/>
            <person name="Zimmer A."/>
            <person name="Terry A."/>
            <person name="Salamov A."/>
            <person name="Shapiro H."/>
            <person name="Nishiyama T."/>
            <person name="Perroud P.-F."/>
            <person name="Lindquist E."/>
            <person name="Kamisugi Y."/>
            <person name="Tanahashi T."/>
            <person name="Sakakibara K."/>
            <person name="Fujita T."/>
            <person name="Oishi K."/>
            <person name="Shin-I T."/>
            <person name="Kuroki Y."/>
            <person name="Toyoda A."/>
            <person name="Suzuki Y."/>
            <person name="Hashimoto A."/>
            <person name="Yamaguchi K."/>
            <person name="Sugano A."/>
            <person name="Kohara Y."/>
            <person name="Fujiyama A."/>
            <person name="Anterola A."/>
            <person name="Aoki S."/>
            <person name="Ashton N."/>
            <person name="Barbazuk W.B."/>
            <person name="Barker E."/>
            <person name="Bennetzen J."/>
            <person name="Bezanilla M."/>
            <person name="Blankenship R."/>
            <person name="Cho S.H."/>
            <person name="Dutcher S."/>
            <person name="Estelle M."/>
            <person name="Fawcett J.A."/>
            <person name="Gundlach H."/>
            <person name="Hanada K."/>
            <person name="Heyl A."/>
            <person name="Hicks K.A."/>
            <person name="Hugh J."/>
            <person name="Lohr M."/>
            <person name="Mayer K."/>
            <person name="Melkozernov A."/>
            <person name="Murata T."/>
            <person name="Nelson D."/>
            <person name="Pils B."/>
            <person name="Prigge M."/>
            <person name="Reiss B."/>
            <person name="Renner T."/>
            <person name="Rombauts S."/>
            <person name="Rushton P."/>
            <person name="Sanderfoot A."/>
            <person name="Schween G."/>
            <person name="Shiu S.-H."/>
            <person name="Stueber K."/>
            <person name="Theodoulou F.L."/>
            <person name="Tu H."/>
            <person name="Van de Peer Y."/>
            <person name="Verrier P.J."/>
            <person name="Waters E."/>
            <person name="Wood A."/>
            <person name="Yang L."/>
            <person name="Cove D."/>
            <person name="Cuming A."/>
            <person name="Hasebe M."/>
            <person name="Lucas S."/>
            <person name="Mishler D.B."/>
            <person name="Reski R."/>
            <person name="Grigoriev I."/>
            <person name="Quatrano R.S."/>
            <person name="Boore J.L."/>
        </authorList>
    </citation>
    <scope>NUCLEOTIDE SEQUENCE [LARGE SCALE GENOMIC DNA]</scope>
    <source>
        <strain evidence="10 11">cv. Gransden 2004</strain>
    </source>
</reference>
<accession>A0A2K1IM39</accession>
<evidence type="ECO:0000256" key="3">
    <source>
        <dbReference type="ARBA" id="ARBA00022490"/>
    </source>
</evidence>
<dbReference type="GO" id="GO:0005525">
    <property type="term" value="F:GTP binding"/>
    <property type="evidence" value="ECO:0007669"/>
    <property type="project" value="UniProtKB-KW"/>
</dbReference>
<dbReference type="Pfam" id="PF16658">
    <property type="entry name" value="RF3_C"/>
    <property type="match status" value="1"/>
</dbReference>
<dbReference type="Gramene" id="Pp3c22_3310V3.2">
    <property type="protein sequence ID" value="Pp3c22_3310V3.2"/>
    <property type="gene ID" value="Pp3c22_3310"/>
</dbReference>